<feature type="transmembrane region" description="Helical" evidence="11">
    <location>
        <begin position="1072"/>
        <end position="1091"/>
    </location>
</feature>
<feature type="transmembrane region" description="Helical" evidence="11">
    <location>
        <begin position="182"/>
        <end position="202"/>
    </location>
</feature>
<dbReference type="CDD" id="cd04190">
    <property type="entry name" value="Chitin_synth_C"/>
    <property type="match status" value="1"/>
</dbReference>
<dbReference type="GO" id="GO:0006031">
    <property type="term" value="P:chitin biosynthetic process"/>
    <property type="evidence" value="ECO:0007669"/>
    <property type="project" value="TreeGrafter"/>
</dbReference>
<evidence type="ECO:0000256" key="7">
    <source>
        <dbReference type="ARBA" id="ARBA00022989"/>
    </source>
</evidence>
<keyword evidence="7 11" id="KW-1133">Transmembrane helix</keyword>
<evidence type="ECO:0000259" key="12">
    <source>
        <dbReference type="Pfam" id="PF22997"/>
    </source>
</evidence>
<feature type="region of interest" description="Disordered" evidence="10">
    <location>
        <begin position="1229"/>
        <end position="1304"/>
    </location>
</feature>
<protein>
    <recommendedName>
        <fullName evidence="2">chitin synthase</fullName>
        <ecNumber evidence="2">2.4.1.16</ecNumber>
    </recommendedName>
</protein>
<keyword evidence="3" id="KW-1003">Cell membrane</keyword>
<dbReference type="Pfam" id="PF22997">
    <property type="entry name" value="CHS4"/>
    <property type="match status" value="1"/>
</dbReference>
<evidence type="ECO:0000313" key="13">
    <source>
        <dbReference type="EMBL" id="GAN06134.1"/>
    </source>
</evidence>
<evidence type="ECO:0000256" key="1">
    <source>
        <dbReference type="ARBA" id="ARBA00004651"/>
    </source>
</evidence>
<keyword evidence="5 13" id="KW-0808">Transferase</keyword>
<keyword evidence="4" id="KW-0328">Glycosyltransferase</keyword>
<evidence type="ECO:0000256" key="4">
    <source>
        <dbReference type="ARBA" id="ARBA00022676"/>
    </source>
</evidence>
<keyword evidence="8 11" id="KW-0472">Membrane</keyword>
<feature type="region of interest" description="Disordered" evidence="10">
    <location>
        <begin position="612"/>
        <end position="647"/>
    </location>
</feature>
<feature type="domain" description="Chitin synthase 4-like" evidence="12">
    <location>
        <begin position="342"/>
        <end position="429"/>
    </location>
</feature>
<feature type="compositionally biased region" description="Pro residues" evidence="10">
    <location>
        <begin position="81"/>
        <end position="90"/>
    </location>
</feature>
<feature type="compositionally biased region" description="Polar residues" evidence="10">
    <location>
        <begin position="1331"/>
        <end position="1342"/>
    </location>
</feature>
<sequence>MSSTNNAITTAVSAVGRSTSLRRNISKSSQSDPNRPRRQKSLVRPERERNDPNSRLYHYRQRAANEPDHNHPSTTGNQPQPSHPLPPTPQQQPFVQLERRPTAREQFLRRGKSILGREEKQDDGDQFEHDGDEYSTKKKGCLSGFSPWMTYCRILTCCIPKPLLRCAGIPDGPAQMAWREKIGLVSFILFIMGCVGFLTFGFTQAVCPIPPLSVRGGQVSPGYLVISGWAYMLAEWEHPAGPTNESTNILYPPVNAGGMDATFLFQTSQPECTSVFTPIQGDQQIYFPCQLFNPNATIPPDPSQFMNRTACHLNANARNVYSSFQSQGVPKSAGGFDKAARVYYDWNDVTADNALSVYNGNVLNLKLLSSLPPAYFQTNPNGLIAAIMQDVSQFAGKDMTRIINANRANDEGLWEQEARCLSATIKVGSLDTISIGCMASEIVLYVSLAVILGVIVVKFALAVIFGWFLSWKLGNFKEGESYSARMKREAEIENWTTNMQAGVPLPKPRIQSQFYGGANSRRKSLFPQTSRFTQPLHGSTRFDTEKVANASSVWRTPNSALEGHVNRQSMMYGIDGSGRHSSYMLGGSSPDGYNTSRSSVFYNTPSASARFLGSDPHHHARRPSVTSSDMASSADTNSSGPVCPLPISRHAVRQPPSDYMPFNFPLAHTICLVTCYSEGEAGIRITLDSIATSDYPNSHKLLLVICDGLITGAGETMSTPDICVNMMRDLIVPTHQVEPYFYVALADGSRQNNMAKVYAGFYKYDDTTVDKAHQQRVPMITIVKCGTPEEQAKAGKPGNRGKRDSQIILMQFMQKVMFDERMTAMEYEFFNSIWRVAGVPPDVYEIVLMVDADTKLFPDALSRLISCAVKDPEISGLCGETKIANKTDSWVTMMQVFEYYISHHQSKAFESIFGGVTCLPGCFCMYRIKAPKGPDGYWVPILANPDIVERYSENVVDTLHKKNLLLLGEDRYLSTLMLRTFPNRKMMFVPQAVCKTVVPDTFMVLLSQRRRWINSTIHNLMELLFVHDLCGTFCFSMQFVIFMELVGTLALPAAISFTLYLIVMAILGQPAVIPLILLALILGLPAVLIVMTSRKIVYVGWMLVYLISLPIWNFVLPTYAYWHFDDFSWGDTRKVEGAKSDKKGGHADKDGEFDSSVITMKKWSEYEKERRTKEAIDRNMPIPRFLDKPRGSMDIFRDSVMPKRYSKTGSAGSNESDVPLTQMGFVSGYATSKQPTSRPAIPTSAATATNERVVDDLMIQQRPDRKETSSSSNESSVGPDIPLTTLHSQETSAFSRPRTSYNAGLANSGIVDYDAEEENDTDEDLYHQTTLLSPNNRMTFHTNNHDHSMWSNPAPHHYQPTEATTTPTAETPLDLSSSSSTNIPMPRPHDGPRS</sequence>
<feature type="transmembrane region" description="Helical" evidence="11">
    <location>
        <begin position="442"/>
        <end position="469"/>
    </location>
</feature>
<reference evidence="13" key="1">
    <citation type="submission" date="2014-09" db="EMBL/GenBank/DDBJ databases">
        <title>Draft genome sequence of an oleaginous Mucoromycotina fungus Mucor ambiguus NBRC6742.</title>
        <authorList>
            <person name="Takeda I."/>
            <person name="Yamane N."/>
            <person name="Morita T."/>
            <person name="Tamano K."/>
            <person name="Machida M."/>
            <person name="Baker S."/>
            <person name="Koike H."/>
        </authorList>
    </citation>
    <scope>NUCLEOTIDE SEQUENCE</scope>
    <source>
        <strain evidence="13">NBRC 6742</strain>
    </source>
</reference>
<feature type="transmembrane region" description="Helical" evidence="11">
    <location>
        <begin position="1098"/>
        <end position="1122"/>
    </location>
</feature>
<dbReference type="GO" id="GO:0030428">
    <property type="term" value="C:cell septum"/>
    <property type="evidence" value="ECO:0007669"/>
    <property type="project" value="TreeGrafter"/>
</dbReference>
<keyword evidence="14" id="KW-1185">Reference proteome</keyword>
<dbReference type="STRING" id="91626.A0A0C9MFU0"/>
<dbReference type="GO" id="GO:0005886">
    <property type="term" value="C:plasma membrane"/>
    <property type="evidence" value="ECO:0007669"/>
    <property type="project" value="UniProtKB-SubCell"/>
</dbReference>
<dbReference type="Pfam" id="PF03142">
    <property type="entry name" value="Chitin_synth_2"/>
    <property type="match status" value="1"/>
</dbReference>
<evidence type="ECO:0000256" key="8">
    <source>
        <dbReference type="ARBA" id="ARBA00023136"/>
    </source>
</evidence>
<dbReference type="SUPFAM" id="SSF53448">
    <property type="entry name" value="Nucleotide-diphospho-sugar transferases"/>
    <property type="match status" value="1"/>
</dbReference>
<organism evidence="13">
    <name type="scientific">Mucor ambiguus</name>
    <dbReference type="NCBI Taxonomy" id="91626"/>
    <lineage>
        <taxon>Eukaryota</taxon>
        <taxon>Fungi</taxon>
        <taxon>Fungi incertae sedis</taxon>
        <taxon>Mucoromycota</taxon>
        <taxon>Mucoromycotina</taxon>
        <taxon>Mucoromycetes</taxon>
        <taxon>Mucorales</taxon>
        <taxon>Mucorineae</taxon>
        <taxon>Mucoraceae</taxon>
        <taxon>Mucor</taxon>
    </lineage>
</organism>
<dbReference type="EMBL" id="DF836402">
    <property type="protein sequence ID" value="GAN06134.1"/>
    <property type="molecule type" value="Genomic_DNA"/>
</dbReference>
<keyword evidence="6 11" id="KW-0812">Transmembrane</keyword>
<evidence type="ECO:0000256" key="5">
    <source>
        <dbReference type="ARBA" id="ARBA00022679"/>
    </source>
</evidence>
<accession>A0A0C9MFU0</accession>
<evidence type="ECO:0000256" key="9">
    <source>
        <dbReference type="ARBA" id="ARBA00023180"/>
    </source>
</evidence>
<name>A0A0C9MFU0_9FUNG</name>
<feature type="compositionally biased region" description="Polar residues" evidence="10">
    <location>
        <begin position="624"/>
        <end position="640"/>
    </location>
</feature>
<feature type="transmembrane region" description="Helical" evidence="11">
    <location>
        <begin position="1045"/>
        <end position="1066"/>
    </location>
</feature>
<gene>
    <name evidence="13" type="ORF">MAM1_0113c05611</name>
</gene>
<evidence type="ECO:0000256" key="3">
    <source>
        <dbReference type="ARBA" id="ARBA00022475"/>
    </source>
</evidence>
<feature type="compositionally biased region" description="Low complexity" evidence="10">
    <location>
        <begin position="1360"/>
        <end position="1372"/>
    </location>
</feature>
<feature type="compositionally biased region" description="Basic and acidic residues" evidence="10">
    <location>
        <begin position="97"/>
        <end position="108"/>
    </location>
</feature>
<dbReference type="InterPro" id="IPR004835">
    <property type="entry name" value="Chitin_synth"/>
</dbReference>
<evidence type="ECO:0000256" key="10">
    <source>
        <dbReference type="SAM" id="MobiDB-lite"/>
    </source>
</evidence>
<dbReference type="Proteomes" id="UP000053815">
    <property type="component" value="Unassembled WGS sequence"/>
</dbReference>
<feature type="compositionally biased region" description="Polar residues" evidence="10">
    <location>
        <begin position="1285"/>
        <end position="1302"/>
    </location>
</feature>
<proteinExistence type="predicted"/>
<dbReference type="PANTHER" id="PTHR22914:SF16">
    <property type="entry name" value="CHITIN SYNTHASE 3"/>
    <property type="match status" value="1"/>
</dbReference>
<feature type="region of interest" description="Disordered" evidence="10">
    <location>
        <begin position="1"/>
        <end position="133"/>
    </location>
</feature>
<feature type="compositionally biased region" description="Polar residues" evidence="10">
    <location>
        <begin position="1"/>
        <end position="33"/>
    </location>
</feature>
<dbReference type="InterPro" id="IPR054295">
    <property type="entry name" value="CHS4-like_dom"/>
</dbReference>
<evidence type="ECO:0000256" key="6">
    <source>
        <dbReference type="ARBA" id="ARBA00022692"/>
    </source>
</evidence>
<dbReference type="EC" id="2.4.1.16" evidence="2"/>
<feature type="compositionally biased region" description="Polar residues" evidence="10">
    <location>
        <begin position="1374"/>
        <end position="1383"/>
    </location>
</feature>
<dbReference type="PANTHER" id="PTHR22914">
    <property type="entry name" value="CHITIN SYNTHASE"/>
    <property type="match status" value="1"/>
</dbReference>
<evidence type="ECO:0000313" key="14">
    <source>
        <dbReference type="Proteomes" id="UP000053815"/>
    </source>
</evidence>
<dbReference type="GO" id="GO:0004100">
    <property type="term" value="F:chitin synthase activity"/>
    <property type="evidence" value="ECO:0007669"/>
    <property type="project" value="UniProtKB-EC"/>
</dbReference>
<dbReference type="InterPro" id="IPR029044">
    <property type="entry name" value="Nucleotide-diphossugar_trans"/>
</dbReference>
<evidence type="ECO:0000256" key="11">
    <source>
        <dbReference type="SAM" id="Phobius"/>
    </source>
</evidence>
<evidence type="ECO:0000256" key="2">
    <source>
        <dbReference type="ARBA" id="ARBA00012543"/>
    </source>
</evidence>
<comment type="subcellular location">
    <subcellularLocation>
        <location evidence="1">Cell membrane</location>
        <topology evidence="1">Multi-pass membrane protein</topology>
    </subcellularLocation>
</comment>
<dbReference type="OrthoDB" id="370884at2759"/>
<feature type="region of interest" description="Disordered" evidence="10">
    <location>
        <begin position="1331"/>
        <end position="1394"/>
    </location>
</feature>
<keyword evidence="9" id="KW-0325">Glycoprotein</keyword>
<feature type="compositionally biased region" description="Basic and acidic residues" evidence="10">
    <location>
        <begin position="43"/>
        <end position="52"/>
    </location>
</feature>